<dbReference type="GO" id="GO:0030600">
    <property type="term" value="F:feruloyl esterase activity"/>
    <property type="evidence" value="ECO:0007669"/>
    <property type="project" value="InterPro"/>
</dbReference>
<keyword evidence="2" id="KW-0964">Secreted</keyword>
<evidence type="ECO:0000256" key="3">
    <source>
        <dbReference type="ARBA" id="ARBA00022651"/>
    </source>
</evidence>
<dbReference type="Proteomes" id="UP000068210">
    <property type="component" value="Chromosome"/>
</dbReference>
<evidence type="ECO:0000313" key="9">
    <source>
        <dbReference type="Proteomes" id="UP000068210"/>
    </source>
</evidence>
<evidence type="ECO:0000256" key="7">
    <source>
        <dbReference type="ARBA" id="ARBA00023326"/>
    </source>
</evidence>
<dbReference type="InterPro" id="IPR029058">
    <property type="entry name" value="AB_hydrolase_fold"/>
</dbReference>
<accession>A0A0C4WHU5</accession>
<gene>
    <name evidence="8" type="ORF">Achr_18480</name>
</gene>
<dbReference type="PANTHER" id="PTHR38050:SF2">
    <property type="entry name" value="FERULOYL ESTERASE C-RELATED"/>
    <property type="match status" value="1"/>
</dbReference>
<proteinExistence type="predicted"/>
<dbReference type="SUPFAM" id="SSF53474">
    <property type="entry name" value="alpha/beta-Hydrolases"/>
    <property type="match status" value="1"/>
</dbReference>
<organism evidence="8 9">
    <name type="scientific">Azotobacter chroococcum NCIMB 8003</name>
    <dbReference type="NCBI Taxonomy" id="1328314"/>
    <lineage>
        <taxon>Bacteria</taxon>
        <taxon>Pseudomonadati</taxon>
        <taxon>Pseudomonadota</taxon>
        <taxon>Gammaproteobacteria</taxon>
        <taxon>Pseudomonadales</taxon>
        <taxon>Pseudomonadaceae</taxon>
        <taxon>Azotobacter</taxon>
    </lineage>
</organism>
<sequence>MLACIVSLLAMPGFAQGDESTRLSLRERWMQRQSDDSATDAPLTQPGDFTFTLRHDGLLRTYRLHVPASYSAARPTPLLVALHGGGGSMDHQADDARYGLIGKSEREGFILVFPNGFSRLRSGKLATWNAGECCGAARDRQVDDVGFIRQVVAKVARQMTIDRHRIYAAGMSNGGMMAYRLACEMADVFRAVTAVAGTHNVRRCTPARPVSVLHIHARNDTHVLFDGGAGEVFRDPSLVTDFTSVPATVSTWAGLDGCPARPRRVLDRPDAYCERYSPCRGGSEVQLCVTATGGHSWPGGNKRRGEPASRAISATDLMWDFFSRH</sequence>
<dbReference type="GO" id="GO:0045493">
    <property type="term" value="P:xylan catabolic process"/>
    <property type="evidence" value="ECO:0007669"/>
    <property type="project" value="UniProtKB-KW"/>
</dbReference>
<keyword evidence="9" id="KW-1185">Reference proteome</keyword>
<dbReference type="InterPro" id="IPR010126">
    <property type="entry name" value="Esterase_phb"/>
</dbReference>
<comment type="subcellular location">
    <subcellularLocation>
        <location evidence="1">Secreted</location>
    </subcellularLocation>
</comment>
<evidence type="ECO:0000313" key="8">
    <source>
        <dbReference type="EMBL" id="AJE21303.1"/>
    </source>
</evidence>
<evidence type="ECO:0000256" key="1">
    <source>
        <dbReference type="ARBA" id="ARBA00004613"/>
    </source>
</evidence>
<protein>
    <submittedName>
        <fullName evidence="8">Poly(3-hydroxybutyrate) depolymerase</fullName>
    </submittedName>
</protein>
<name>A0A0C4WHU5_9GAMM</name>
<dbReference type="EMBL" id="CP010415">
    <property type="protein sequence ID" value="AJE21303.1"/>
    <property type="molecule type" value="Genomic_DNA"/>
</dbReference>
<reference evidence="8 9" key="1">
    <citation type="journal article" date="2015" name="PLoS ONE">
        <title>Azotobacter Genomes: The Genome of Azotobacter chroococcum NCIMB 8003 (ATCC 4412).</title>
        <authorList>
            <person name="Robson R.L."/>
            <person name="Jones R."/>
            <person name="Robson R.M."/>
            <person name="Schwartz A."/>
            <person name="Richardson T.H."/>
        </authorList>
    </citation>
    <scope>NUCLEOTIDE SEQUENCE [LARGE SCALE GENOMIC DNA]</scope>
    <source>
        <strain evidence="8 9">NCIMB 8003</strain>
    </source>
</reference>
<keyword evidence="5" id="KW-0378">Hydrolase</keyword>
<dbReference type="PANTHER" id="PTHR38050">
    <property type="match status" value="1"/>
</dbReference>
<dbReference type="KEGG" id="acx:Achr_18480"/>
<evidence type="ECO:0000256" key="6">
    <source>
        <dbReference type="ARBA" id="ARBA00023277"/>
    </source>
</evidence>
<dbReference type="Gene3D" id="3.40.50.1820">
    <property type="entry name" value="alpha/beta hydrolase"/>
    <property type="match status" value="1"/>
</dbReference>
<evidence type="ECO:0000256" key="2">
    <source>
        <dbReference type="ARBA" id="ARBA00022525"/>
    </source>
</evidence>
<evidence type="ECO:0000256" key="4">
    <source>
        <dbReference type="ARBA" id="ARBA00022729"/>
    </source>
</evidence>
<dbReference type="InterPro" id="IPR043595">
    <property type="entry name" value="FaeB/C/D"/>
</dbReference>
<keyword evidence="3" id="KW-0858">Xylan degradation</keyword>
<dbReference type="AlphaFoldDB" id="A0A0C4WHU5"/>
<dbReference type="HOGENOM" id="CLU_027551_4_0_6"/>
<dbReference type="Pfam" id="PF10503">
    <property type="entry name" value="Esterase_PHB"/>
    <property type="match status" value="1"/>
</dbReference>
<keyword evidence="7" id="KW-0624">Polysaccharide degradation</keyword>
<evidence type="ECO:0000256" key="5">
    <source>
        <dbReference type="ARBA" id="ARBA00022801"/>
    </source>
</evidence>
<keyword evidence="6" id="KW-0119">Carbohydrate metabolism</keyword>
<keyword evidence="4" id="KW-0732">Signal</keyword>
<dbReference type="GO" id="GO:0005576">
    <property type="term" value="C:extracellular region"/>
    <property type="evidence" value="ECO:0007669"/>
    <property type="project" value="UniProtKB-SubCell"/>
</dbReference>